<dbReference type="PANTHER" id="PTHR34387:SF2">
    <property type="entry name" value="SLR1258 PROTEIN"/>
    <property type="match status" value="1"/>
</dbReference>
<sequence>MDTPSGTRSFWGLNFIGTALIALAIVIGALAIAGAYKYKFKTSQTIKVTGSAGTDFTSDLIVWNGSYSRNAYDLKGAYALIKKDEENVKNYLISKGIKPEEMIFSSIKIDRQFEYQYSDEGKVTGYRFTGYNLTQNIKVESSDVAKVEAMAREITGLIETGIELNSPEPLYFYTKLADLKLDLLDKAAEDARKRAEIIAKNTNGTITGVSKATMGVFQITGQNSNEDYSYGGAFNTTSKNKTASITVTLECSVK</sequence>
<dbReference type="RefSeq" id="WP_330973556.1">
    <property type="nucleotide sequence ID" value="NZ_JAZGLY010000001.1"/>
</dbReference>
<keyword evidence="1" id="KW-0812">Transmembrane</keyword>
<dbReference type="Gene3D" id="3.30.70.2970">
    <property type="entry name" value="Protein of unknown function (DUF541), domain 2"/>
    <property type="match status" value="1"/>
</dbReference>
<evidence type="ECO:0000313" key="3">
    <source>
        <dbReference type="Proteomes" id="UP001357452"/>
    </source>
</evidence>
<gene>
    <name evidence="2" type="ORF">V2H41_02605</name>
</gene>
<keyword evidence="1" id="KW-0472">Membrane</keyword>
<organism evidence="2 3">
    <name type="scientific">Niabella digestorum</name>
    <dbReference type="NCBI Taxonomy" id="3117701"/>
    <lineage>
        <taxon>Bacteria</taxon>
        <taxon>Pseudomonadati</taxon>
        <taxon>Bacteroidota</taxon>
        <taxon>Chitinophagia</taxon>
        <taxon>Chitinophagales</taxon>
        <taxon>Chitinophagaceae</taxon>
        <taxon>Niabella</taxon>
    </lineage>
</organism>
<dbReference type="Proteomes" id="UP001357452">
    <property type="component" value="Unassembled WGS sequence"/>
</dbReference>
<dbReference type="InterPro" id="IPR007497">
    <property type="entry name" value="SIMPL/DUF541"/>
</dbReference>
<reference evidence="2 3" key="1">
    <citation type="submission" date="2024-01" db="EMBL/GenBank/DDBJ databases">
        <title>Niabella digestum sp. nov., isolated from waste digestion system.</title>
        <authorList>
            <person name="Zhang L."/>
        </authorList>
    </citation>
    <scope>NUCLEOTIDE SEQUENCE [LARGE SCALE GENOMIC DNA]</scope>
    <source>
        <strain evidence="2 3">A18</strain>
    </source>
</reference>
<accession>A0ABU7RDS3</accession>
<keyword evidence="1" id="KW-1133">Transmembrane helix</keyword>
<dbReference type="InterPro" id="IPR016907">
    <property type="entry name" value="UCP029033"/>
</dbReference>
<dbReference type="Pfam" id="PF04402">
    <property type="entry name" value="SIMPL"/>
    <property type="match status" value="1"/>
</dbReference>
<proteinExistence type="predicted"/>
<dbReference type="Gene3D" id="3.30.110.170">
    <property type="entry name" value="Protein of unknown function (DUF541), domain 1"/>
    <property type="match status" value="1"/>
</dbReference>
<evidence type="ECO:0000313" key="2">
    <source>
        <dbReference type="EMBL" id="MEE6186153.1"/>
    </source>
</evidence>
<dbReference type="EMBL" id="JAZGLY010000001">
    <property type="protein sequence ID" value="MEE6186153.1"/>
    <property type="molecule type" value="Genomic_DNA"/>
</dbReference>
<dbReference type="PANTHER" id="PTHR34387">
    <property type="entry name" value="SLR1258 PROTEIN"/>
    <property type="match status" value="1"/>
</dbReference>
<feature type="transmembrane region" description="Helical" evidence="1">
    <location>
        <begin position="12"/>
        <end position="36"/>
    </location>
</feature>
<dbReference type="InterPro" id="IPR052022">
    <property type="entry name" value="26kDa_periplasmic_antigen"/>
</dbReference>
<comment type="caution">
    <text evidence="2">The sequence shown here is derived from an EMBL/GenBank/DDBJ whole genome shotgun (WGS) entry which is preliminary data.</text>
</comment>
<dbReference type="PIRSF" id="PIRSF029033">
    <property type="entry name" value="UCP029033"/>
    <property type="match status" value="1"/>
</dbReference>
<keyword evidence="3" id="KW-1185">Reference proteome</keyword>
<name>A0ABU7RDS3_9BACT</name>
<protein>
    <submittedName>
        <fullName evidence="2">SIMPL domain-containing protein</fullName>
    </submittedName>
</protein>
<evidence type="ECO:0000256" key="1">
    <source>
        <dbReference type="SAM" id="Phobius"/>
    </source>
</evidence>